<feature type="domain" description="HTH cro/C1-type" evidence="3">
    <location>
        <begin position="9"/>
        <end position="63"/>
    </location>
</feature>
<dbReference type="InterPro" id="IPR010982">
    <property type="entry name" value="Lambda_DNA-bd_dom_sf"/>
</dbReference>
<dbReference type="CDD" id="cd00093">
    <property type="entry name" value="HTH_XRE"/>
    <property type="match status" value="1"/>
</dbReference>
<dbReference type="PANTHER" id="PTHR46558:SF4">
    <property type="entry name" value="DNA-BIDING PHAGE PROTEIN"/>
    <property type="match status" value="1"/>
</dbReference>
<comment type="caution">
    <text evidence="4">The sequence shown here is derived from an EMBL/GenBank/DDBJ whole genome shotgun (WGS) entry which is preliminary data.</text>
</comment>
<keyword evidence="2" id="KW-0175">Coiled coil</keyword>
<keyword evidence="5" id="KW-1185">Reference proteome</keyword>
<dbReference type="InterPro" id="IPR001387">
    <property type="entry name" value="Cro/C1-type_HTH"/>
</dbReference>
<dbReference type="SMART" id="SM00530">
    <property type="entry name" value="HTH_XRE"/>
    <property type="match status" value="1"/>
</dbReference>
<protein>
    <submittedName>
        <fullName evidence="4">Helix-turn-helix transcriptional regulator</fullName>
    </submittedName>
</protein>
<evidence type="ECO:0000256" key="1">
    <source>
        <dbReference type="ARBA" id="ARBA00023125"/>
    </source>
</evidence>
<evidence type="ECO:0000256" key="2">
    <source>
        <dbReference type="SAM" id="Coils"/>
    </source>
</evidence>
<dbReference type="Gene3D" id="1.10.260.40">
    <property type="entry name" value="lambda repressor-like DNA-binding domains"/>
    <property type="match status" value="1"/>
</dbReference>
<evidence type="ECO:0000313" key="4">
    <source>
        <dbReference type="EMBL" id="MEE1947064.1"/>
    </source>
</evidence>
<dbReference type="EMBL" id="JAZDQT010000003">
    <property type="protein sequence ID" value="MEE1947064.1"/>
    <property type="molecule type" value="Genomic_DNA"/>
</dbReference>
<organism evidence="4 5">
    <name type="scientific">Pedobacter albus</name>
    <dbReference type="NCBI Taxonomy" id="3113905"/>
    <lineage>
        <taxon>Bacteria</taxon>
        <taxon>Pseudomonadati</taxon>
        <taxon>Bacteroidota</taxon>
        <taxon>Sphingobacteriia</taxon>
        <taxon>Sphingobacteriales</taxon>
        <taxon>Sphingobacteriaceae</taxon>
        <taxon>Pedobacter</taxon>
    </lineage>
</organism>
<sequence length="129" mass="15003">MNTIKSGIMRRYRDEKRYSQAFVANKLGITQSAYQKIETGDVKITLDRLAQIATVLEKKIEDFIGCAEKSSPPKDATVQHHKQYNFMEKIILQQAKWIEELELKLKTKDNEIEDLKRRLAFAKLQQSST</sequence>
<dbReference type="Proteomes" id="UP001336835">
    <property type="component" value="Unassembled WGS sequence"/>
</dbReference>
<dbReference type="SUPFAM" id="SSF47413">
    <property type="entry name" value="lambda repressor-like DNA-binding domains"/>
    <property type="match status" value="1"/>
</dbReference>
<dbReference type="PROSITE" id="PS50943">
    <property type="entry name" value="HTH_CROC1"/>
    <property type="match status" value="1"/>
</dbReference>
<proteinExistence type="predicted"/>
<dbReference type="RefSeq" id="WP_330109350.1">
    <property type="nucleotide sequence ID" value="NZ_JAZDQT010000003.1"/>
</dbReference>
<name>A0ABU7ID12_9SPHI</name>
<gene>
    <name evidence="4" type="ORF">VRU48_18205</name>
</gene>
<keyword evidence="1" id="KW-0238">DNA-binding</keyword>
<feature type="coiled-coil region" evidence="2">
    <location>
        <begin position="98"/>
        <end position="125"/>
    </location>
</feature>
<evidence type="ECO:0000259" key="3">
    <source>
        <dbReference type="PROSITE" id="PS50943"/>
    </source>
</evidence>
<evidence type="ECO:0000313" key="5">
    <source>
        <dbReference type="Proteomes" id="UP001336835"/>
    </source>
</evidence>
<reference evidence="4 5" key="1">
    <citation type="submission" date="2024-01" db="EMBL/GenBank/DDBJ databases">
        <title>Pedobacter sp. nov., isolated from fresh soil.</title>
        <authorList>
            <person name="Le N.T.T."/>
        </authorList>
    </citation>
    <scope>NUCLEOTIDE SEQUENCE [LARGE SCALE GENOMIC DNA]</scope>
    <source>
        <strain evidence="4 5">KR3-3</strain>
    </source>
</reference>
<dbReference type="PANTHER" id="PTHR46558">
    <property type="entry name" value="TRACRIPTIONAL REGULATORY PROTEIN-RELATED-RELATED"/>
    <property type="match status" value="1"/>
</dbReference>
<dbReference type="Gene3D" id="1.20.5.490">
    <property type="entry name" value="Single helix bin"/>
    <property type="match status" value="1"/>
</dbReference>
<accession>A0ABU7ID12</accession>
<dbReference type="Pfam" id="PF01381">
    <property type="entry name" value="HTH_3"/>
    <property type="match status" value="1"/>
</dbReference>